<protein>
    <submittedName>
        <fullName evidence="1">Uncharacterized protein</fullName>
    </submittedName>
</protein>
<evidence type="ECO:0000313" key="1">
    <source>
        <dbReference type="EMBL" id="RCV12313.1"/>
    </source>
</evidence>
<proteinExistence type="predicted"/>
<dbReference type="OrthoDB" id="718297at2759"/>
<reference evidence="1" key="1">
    <citation type="journal article" date="2012" name="Nat. Biotechnol.">
        <title>Reference genome sequence of the model plant Setaria.</title>
        <authorList>
            <person name="Bennetzen J.L."/>
            <person name="Schmutz J."/>
            <person name="Wang H."/>
            <person name="Percifield R."/>
            <person name="Hawkins J."/>
            <person name="Pontaroli A.C."/>
            <person name="Estep M."/>
            <person name="Feng L."/>
            <person name="Vaughn J.N."/>
            <person name="Grimwood J."/>
            <person name="Jenkins J."/>
            <person name="Barry K."/>
            <person name="Lindquist E."/>
            <person name="Hellsten U."/>
            <person name="Deshpande S."/>
            <person name="Wang X."/>
            <person name="Wu X."/>
            <person name="Mitros T."/>
            <person name="Triplett J."/>
            <person name="Yang X."/>
            <person name="Ye C.Y."/>
            <person name="Mauro-Herrera M."/>
            <person name="Wang L."/>
            <person name="Li P."/>
            <person name="Sharma M."/>
            <person name="Sharma R."/>
            <person name="Ronald P.C."/>
            <person name="Panaud O."/>
            <person name="Kellogg E.A."/>
            <person name="Brutnell T.P."/>
            <person name="Doust A.N."/>
            <person name="Tuskan G.A."/>
            <person name="Rokhsar D."/>
            <person name="Devos K.M."/>
        </authorList>
    </citation>
    <scope>NUCLEOTIDE SEQUENCE [LARGE SCALE GENOMIC DNA]</scope>
    <source>
        <strain evidence="1">Yugu1</strain>
    </source>
</reference>
<organism evidence="1">
    <name type="scientific">Setaria italica</name>
    <name type="common">Foxtail millet</name>
    <name type="synonym">Panicum italicum</name>
    <dbReference type="NCBI Taxonomy" id="4555"/>
    <lineage>
        <taxon>Eukaryota</taxon>
        <taxon>Viridiplantae</taxon>
        <taxon>Streptophyta</taxon>
        <taxon>Embryophyta</taxon>
        <taxon>Tracheophyta</taxon>
        <taxon>Spermatophyta</taxon>
        <taxon>Magnoliopsida</taxon>
        <taxon>Liliopsida</taxon>
        <taxon>Poales</taxon>
        <taxon>Poaceae</taxon>
        <taxon>PACMAD clade</taxon>
        <taxon>Panicoideae</taxon>
        <taxon>Panicodae</taxon>
        <taxon>Paniceae</taxon>
        <taxon>Cenchrinae</taxon>
        <taxon>Setaria</taxon>
    </lineage>
</organism>
<accession>A0A368Q388</accession>
<sequence>MLISPVMVKTSDYYATIQILYTLDKPREGHDDGTEPEDGVWWTYPEDGRTKQVSRWEVLAKRVSSNKH</sequence>
<reference evidence="1" key="2">
    <citation type="submission" date="2015-07" db="EMBL/GenBank/DDBJ databases">
        <authorList>
            <person name="Noorani M."/>
        </authorList>
    </citation>
    <scope>NUCLEOTIDE SEQUENCE</scope>
    <source>
        <strain evidence="1">Yugu1</strain>
    </source>
</reference>
<name>A0A368Q388_SETIT</name>
<dbReference type="EMBL" id="CM003529">
    <property type="protein sequence ID" value="RCV12313.1"/>
    <property type="molecule type" value="Genomic_DNA"/>
</dbReference>
<dbReference type="AlphaFoldDB" id="A0A368Q388"/>
<gene>
    <name evidence="1" type="ORF">SETIT_2G259100v2</name>
</gene>